<dbReference type="EMBL" id="PPPD01000003">
    <property type="protein sequence ID" value="PNY79430.1"/>
    <property type="molecule type" value="Genomic_DNA"/>
</dbReference>
<organism evidence="3 4">
    <name type="scientific">Deinococcus koreensis</name>
    <dbReference type="NCBI Taxonomy" id="2054903"/>
    <lineage>
        <taxon>Bacteria</taxon>
        <taxon>Thermotogati</taxon>
        <taxon>Deinococcota</taxon>
        <taxon>Deinococci</taxon>
        <taxon>Deinococcales</taxon>
        <taxon>Deinococcaceae</taxon>
        <taxon>Deinococcus</taxon>
    </lineage>
</organism>
<proteinExistence type="predicted"/>
<dbReference type="PANTHER" id="PTHR36304:SF4">
    <property type="entry name" value="DUF4388 DOMAIN-CONTAINING PROTEIN"/>
    <property type="match status" value="1"/>
</dbReference>
<keyword evidence="4" id="KW-1185">Reference proteome</keyword>
<sequence>MGVTGAPPSHPTILSGLLLPGDNSLPMLLDYLHQCERNGALLIHTAHGPAHLYFQAGQLLHAQFQGHAGLPAIAVLMQVQDQAAFTFQLNRDSPERSITTTLGHLLMNAAQILDEGHAPPLDLTPATTAPPGAPAPAAPATGTYAPPPAGPPDEAPVSPTPAAPGEPEITYDLVPALLFSAEQLGAGSDAHRRLLRAVNARRSVADLARHSGLSLDEVTRLLRLHLTRGEVTLGPPLLHQKFWIELLRLTNTVAGKEGDQIIQDALKRIGAAPGAIPVGRGRAFLKTVEQGVGEAGSARRVAFSRGCYQLRMMILNATNTTEEDWNEPDVR</sequence>
<comment type="caution">
    <text evidence="3">The sequence shown here is derived from an EMBL/GenBank/DDBJ whole genome shotgun (WGS) entry which is preliminary data.</text>
</comment>
<dbReference type="Pfam" id="PF14332">
    <property type="entry name" value="DUF4388"/>
    <property type="match status" value="1"/>
</dbReference>
<accession>A0A2K3USE5</accession>
<dbReference type="AlphaFoldDB" id="A0A2K3USE5"/>
<evidence type="ECO:0000259" key="2">
    <source>
        <dbReference type="Pfam" id="PF14332"/>
    </source>
</evidence>
<feature type="domain" description="PatA-like N-terminal" evidence="2">
    <location>
        <begin position="24"/>
        <end position="115"/>
    </location>
</feature>
<dbReference type="PANTHER" id="PTHR36304">
    <property type="entry name" value="DOMAIN GTPASE-ACTIVATING PROTEIN, PUTATIVE-RELATED-RELATED"/>
    <property type="match status" value="1"/>
</dbReference>
<dbReference type="InterPro" id="IPR025497">
    <property type="entry name" value="PatA-like_N"/>
</dbReference>
<evidence type="ECO:0000313" key="3">
    <source>
        <dbReference type="EMBL" id="PNY79430.1"/>
    </source>
</evidence>
<reference evidence="3 4" key="1">
    <citation type="submission" date="2018-01" db="EMBL/GenBank/DDBJ databases">
        <title>Deinococcus koreensis sp. nov., a radiation-resistant bacterium isolated from river water.</title>
        <authorList>
            <person name="Choi A."/>
        </authorList>
    </citation>
    <scope>NUCLEOTIDE SEQUENCE [LARGE SCALE GENOMIC DNA]</scope>
    <source>
        <strain evidence="3 4">SJW1-2</strain>
    </source>
</reference>
<dbReference type="Proteomes" id="UP000236379">
    <property type="component" value="Unassembled WGS sequence"/>
</dbReference>
<feature type="compositionally biased region" description="Pro residues" evidence="1">
    <location>
        <begin position="145"/>
        <end position="164"/>
    </location>
</feature>
<feature type="region of interest" description="Disordered" evidence="1">
    <location>
        <begin position="117"/>
        <end position="166"/>
    </location>
</feature>
<evidence type="ECO:0000256" key="1">
    <source>
        <dbReference type="SAM" id="MobiDB-lite"/>
    </source>
</evidence>
<protein>
    <recommendedName>
        <fullName evidence="2">PatA-like N-terminal domain-containing protein</fullName>
    </recommendedName>
</protein>
<name>A0A2K3USE5_9DEIO</name>
<gene>
    <name evidence="3" type="ORF">CVO96_18490</name>
</gene>
<feature type="compositionally biased region" description="Low complexity" evidence="1">
    <location>
        <begin position="118"/>
        <end position="130"/>
    </location>
</feature>
<evidence type="ECO:0000313" key="4">
    <source>
        <dbReference type="Proteomes" id="UP000236379"/>
    </source>
</evidence>